<accession>A0A5C7AKF1</accession>
<dbReference type="Gene3D" id="3.40.50.12370">
    <property type="match status" value="1"/>
</dbReference>
<dbReference type="PRINTS" id="PR01438">
    <property type="entry name" value="UNVRSLSTRESS"/>
</dbReference>
<sequence>MKNVLIPIDLSDNSINALNYAQALLKNVPVNFYLLGVYISNKSILLGDDYNKEWLNEMDNNVTENIKALAQKHNNKGNLKHSFKAITQASSLLDAIKKVIQEKGIDLIVSGTKGASGLKEIFIGTNTLKFINSINNCPILVIPSNYKFNKLHQVVFSTNYKRGFNSNELKVLINIALIHKAVIEVVQLTEENYLTETQKINKTQLQGYLEDFEFVFNKLDWEGSETETIKNHIENTNSELLALINHKHNFFYKLTEENVIKKASFYSKIPLLILPEISV</sequence>
<comment type="similarity">
    <text evidence="1">Belongs to the universal stress protein A family.</text>
</comment>
<comment type="caution">
    <text evidence="3">The sequence shown here is derived from an EMBL/GenBank/DDBJ whole genome shotgun (WGS) entry which is preliminary data.</text>
</comment>
<keyword evidence="4" id="KW-1185">Reference proteome</keyword>
<evidence type="ECO:0000313" key="4">
    <source>
        <dbReference type="Proteomes" id="UP000321790"/>
    </source>
</evidence>
<dbReference type="RefSeq" id="WP_147136650.1">
    <property type="nucleotide sequence ID" value="NZ_VOSC01000030.1"/>
</dbReference>
<dbReference type="EMBL" id="VOSC01000030">
    <property type="protein sequence ID" value="TXE07045.1"/>
    <property type="molecule type" value="Genomic_DNA"/>
</dbReference>
<dbReference type="InterPro" id="IPR006015">
    <property type="entry name" value="Universal_stress_UspA"/>
</dbReference>
<dbReference type="AlphaFoldDB" id="A0A5C7AKF1"/>
<dbReference type="Proteomes" id="UP000321790">
    <property type="component" value="Unassembled WGS sequence"/>
</dbReference>
<organism evidence="3 4">
    <name type="scientific">Seonamhaeicola algicola</name>
    <dbReference type="NCBI Taxonomy" id="1719036"/>
    <lineage>
        <taxon>Bacteria</taxon>
        <taxon>Pseudomonadati</taxon>
        <taxon>Bacteroidota</taxon>
        <taxon>Flavobacteriia</taxon>
        <taxon>Flavobacteriales</taxon>
        <taxon>Flavobacteriaceae</taxon>
    </lineage>
</organism>
<gene>
    <name evidence="3" type="ORF">FUA26_12535</name>
</gene>
<dbReference type="OrthoDB" id="9788959at2"/>
<feature type="domain" description="UspA" evidence="2">
    <location>
        <begin position="1"/>
        <end position="143"/>
    </location>
</feature>
<name>A0A5C7AKF1_9FLAO</name>
<evidence type="ECO:0000313" key="3">
    <source>
        <dbReference type="EMBL" id="TXE07045.1"/>
    </source>
</evidence>
<evidence type="ECO:0000259" key="2">
    <source>
        <dbReference type="Pfam" id="PF00582"/>
    </source>
</evidence>
<dbReference type="Pfam" id="PF00582">
    <property type="entry name" value="Usp"/>
    <property type="match status" value="1"/>
</dbReference>
<dbReference type="CDD" id="cd00293">
    <property type="entry name" value="USP-like"/>
    <property type="match status" value="1"/>
</dbReference>
<dbReference type="SUPFAM" id="SSF52402">
    <property type="entry name" value="Adenine nucleotide alpha hydrolases-like"/>
    <property type="match status" value="2"/>
</dbReference>
<protein>
    <submittedName>
        <fullName evidence="3">Universal stress protein</fullName>
    </submittedName>
</protein>
<dbReference type="InterPro" id="IPR006016">
    <property type="entry name" value="UspA"/>
</dbReference>
<reference evidence="4" key="1">
    <citation type="submission" date="2019-08" db="EMBL/GenBank/DDBJ databases">
        <title>Seonamhaeicola sediminis sp. nov., isolated from marine sediment.</title>
        <authorList>
            <person name="Cao W.R."/>
        </authorList>
    </citation>
    <scope>NUCLEOTIDE SEQUENCE [LARGE SCALE GENOMIC DNA]</scope>
    <source>
        <strain evidence="4">Gy8</strain>
    </source>
</reference>
<proteinExistence type="inferred from homology"/>
<evidence type="ECO:0000256" key="1">
    <source>
        <dbReference type="ARBA" id="ARBA00008791"/>
    </source>
</evidence>